<comment type="caution">
    <text evidence="2">The sequence shown here is derived from an EMBL/GenBank/DDBJ whole genome shotgun (WGS) entry which is preliminary data.</text>
</comment>
<evidence type="ECO:0000313" key="2">
    <source>
        <dbReference type="EMBL" id="CAB9529113.1"/>
    </source>
</evidence>
<sequence length="144" mass="16438">MSLENAPQHFLCPISMEVMSHPLQHKVTKHSFERSAIMEWIYFGKATCPLTRTSLHPEDFVENTKLLQEIQQWKNEHQIIEDEDDLDASFSLKISSVALPAPCTTKAAAPSSEPQSLKHLMSLRNKVLRNRDARAGKMAQQNRQ</sequence>
<evidence type="ECO:0000313" key="3">
    <source>
        <dbReference type="Proteomes" id="UP001153069"/>
    </source>
</evidence>
<name>A0A9N8EYG0_9STRA</name>
<dbReference type="OrthoDB" id="424220at2759"/>
<organism evidence="2 3">
    <name type="scientific">Seminavis robusta</name>
    <dbReference type="NCBI Taxonomy" id="568900"/>
    <lineage>
        <taxon>Eukaryota</taxon>
        <taxon>Sar</taxon>
        <taxon>Stramenopiles</taxon>
        <taxon>Ochrophyta</taxon>
        <taxon>Bacillariophyta</taxon>
        <taxon>Bacillariophyceae</taxon>
        <taxon>Bacillariophycidae</taxon>
        <taxon>Naviculales</taxon>
        <taxon>Naviculaceae</taxon>
        <taxon>Seminavis</taxon>
    </lineage>
</organism>
<dbReference type="Gene3D" id="3.30.40.10">
    <property type="entry name" value="Zinc/RING finger domain, C3HC4 (zinc finger)"/>
    <property type="match status" value="1"/>
</dbReference>
<accession>A0A9N8EYG0</accession>
<dbReference type="Pfam" id="PF04564">
    <property type="entry name" value="U-box"/>
    <property type="match status" value="1"/>
</dbReference>
<dbReference type="PANTHER" id="PTHR22849:SF164">
    <property type="entry name" value="U-BOX DOMAIN-CONTAINING PROTEIN"/>
    <property type="match status" value="1"/>
</dbReference>
<feature type="domain" description="U-box" evidence="1">
    <location>
        <begin position="5"/>
        <end position="80"/>
    </location>
</feature>
<dbReference type="PANTHER" id="PTHR22849">
    <property type="entry name" value="WDSAM1 PROTEIN"/>
    <property type="match status" value="1"/>
</dbReference>
<dbReference type="PROSITE" id="PS51698">
    <property type="entry name" value="U_BOX"/>
    <property type="match status" value="1"/>
</dbReference>
<dbReference type="EMBL" id="CAICTM010002401">
    <property type="protein sequence ID" value="CAB9529113.1"/>
    <property type="molecule type" value="Genomic_DNA"/>
</dbReference>
<dbReference type="InterPro" id="IPR003613">
    <property type="entry name" value="Ubox_domain"/>
</dbReference>
<dbReference type="AlphaFoldDB" id="A0A9N8EYG0"/>
<evidence type="ECO:0000259" key="1">
    <source>
        <dbReference type="PROSITE" id="PS51698"/>
    </source>
</evidence>
<keyword evidence="3" id="KW-1185">Reference proteome</keyword>
<dbReference type="SUPFAM" id="SSF57850">
    <property type="entry name" value="RING/U-box"/>
    <property type="match status" value="1"/>
</dbReference>
<gene>
    <name evidence="2" type="ORF">SEMRO_2403_G326410.1</name>
</gene>
<dbReference type="InterPro" id="IPR013083">
    <property type="entry name" value="Znf_RING/FYVE/PHD"/>
</dbReference>
<dbReference type="GO" id="GO:0061630">
    <property type="term" value="F:ubiquitin protein ligase activity"/>
    <property type="evidence" value="ECO:0007669"/>
    <property type="project" value="InterPro"/>
</dbReference>
<protein>
    <submittedName>
        <fullName evidence="2">U-box domain-containing protein</fullName>
    </submittedName>
</protein>
<dbReference type="Proteomes" id="UP001153069">
    <property type="component" value="Unassembled WGS sequence"/>
</dbReference>
<dbReference type="GO" id="GO:0016567">
    <property type="term" value="P:protein ubiquitination"/>
    <property type="evidence" value="ECO:0007669"/>
    <property type="project" value="InterPro"/>
</dbReference>
<reference evidence="2" key="1">
    <citation type="submission" date="2020-06" db="EMBL/GenBank/DDBJ databases">
        <authorList>
            <consortium name="Plant Systems Biology data submission"/>
        </authorList>
    </citation>
    <scope>NUCLEOTIDE SEQUENCE</scope>
    <source>
        <strain evidence="2">D6</strain>
    </source>
</reference>
<proteinExistence type="predicted"/>
<dbReference type="InterPro" id="IPR045185">
    <property type="entry name" value="PUB22/23/24-like"/>
</dbReference>
<dbReference type="SMART" id="SM00504">
    <property type="entry name" value="Ubox"/>
    <property type="match status" value="1"/>
</dbReference>